<reference evidence="8" key="2">
    <citation type="submission" date="2020-06" db="EMBL/GenBank/DDBJ databases">
        <title>Helianthus annuus Genome sequencing and assembly Release 2.</title>
        <authorList>
            <person name="Gouzy J."/>
            <person name="Langlade N."/>
            <person name="Munos S."/>
        </authorList>
    </citation>
    <scope>NUCLEOTIDE SEQUENCE</scope>
    <source>
        <tissue evidence="8">Leaves</tissue>
    </source>
</reference>
<protein>
    <submittedName>
        <fullName evidence="8">Transcription factor C3H family</fullName>
    </submittedName>
</protein>
<dbReference type="GO" id="GO:0003723">
    <property type="term" value="F:RNA binding"/>
    <property type="evidence" value="ECO:0007669"/>
    <property type="project" value="InterPro"/>
</dbReference>
<dbReference type="InterPro" id="IPR000571">
    <property type="entry name" value="Znf_CCCH"/>
</dbReference>
<dbReference type="Pfam" id="PF00642">
    <property type="entry name" value="zf-CCCH"/>
    <property type="match status" value="1"/>
</dbReference>
<dbReference type="Gramene" id="mRNA:HanXRQr2_Chr10g0456651">
    <property type="protein sequence ID" value="mRNA:HanXRQr2_Chr10g0456651"/>
    <property type="gene ID" value="HanXRQr2_Chr10g0456651"/>
</dbReference>
<dbReference type="PROSITE" id="PS50103">
    <property type="entry name" value="ZF_C3H1"/>
    <property type="match status" value="3"/>
</dbReference>
<feature type="compositionally biased region" description="Polar residues" evidence="6">
    <location>
        <begin position="170"/>
        <end position="181"/>
    </location>
</feature>
<dbReference type="GO" id="GO:0005634">
    <property type="term" value="C:nucleus"/>
    <property type="evidence" value="ECO:0000318"/>
    <property type="project" value="GO_Central"/>
</dbReference>
<dbReference type="InterPro" id="IPR045124">
    <property type="entry name" value="Su(sable)-like"/>
</dbReference>
<feature type="domain" description="C3H1-type" evidence="7">
    <location>
        <begin position="124"/>
        <end position="152"/>
    </location>
</feature>
<evidence type="ECO:0000313" key="8">
    <source>
        <dbReference type="EMBL" id="KAF5787776.1"/>
    </source>
</evidence>
<evidence type="ECO:0000256" key="3">
    <source>
        <dbReference type="ARBA" id="ARBA00022771"/>
    </source>
</evidence>
<keyword evidence="4 5" id="KW-0862">Zinc</keyword>
<feature type="compositionally biased region" description="Polar residues" evidence="6">
    <location>
        <begin position="150"/>
        <end position="161"/>
    </location>
</feature>
<keyword evidence="1 5" id="KW-0479">Metal-binding</keyword>
<dbReference type="OrthoDB" id="411372at2759"/>
<feature type="zinc finger region" description="C3H1-type" evidence="5">
    <location>
        <begin position="99"/>
        <end position="123"/>
    </location>
</feature>
<feature type="domain" description="C3H1-type" evidence="7">
    <location>
        <begin position="99"/>
        <end position="123"/>
    </location>
</feature>
<keyword evidence="3 5" id="KW-0863">Zinc-finger</keyword>
<keyword evidence="2" id="KW-0677">Repeat</keyword>
<dbReference type="EMBL" id="MNCJ02000325">
    <property type="protein sequence ID" value="KAF5787776.1"/>
    <property type="molecule type" value="Genomic_DNA"/>
</dbReference>
<gene>
    <name evidence="8" type="ORF">HanXRQr2_Chr10g0456651</name>
</gene>
<evidence type="ECO:0000313" key="9">
    <source>
        <dbReference type="Proteomes" id="UP000215914"/>
    </source>
</evidence>
<dbReference type="GO" id="GO:0008270">
    <property type="term" value="F:zinc ion binding"/>
    <property type="evidence" value="ECO:0007669"/>
    <property type="project" value="UniProtKB-KW"/>
</dbReference>
<dbReference type="InterPro" id="IPR036855">
    <property type="entry name" value="Znf_CCCH_sf"/>
</dbReference>
<evidence type="ECO:0000256" key="2">
    <source>
        <dbReference type="ARBA" id="ARBA00022737"/>
    </source>
</evidence>
<feature type="region of interest" description="Disordered" evidence="6">
    <location>
        <begin position="150"/>
        <end position="181"/>
    </location>
</feature>
<name>A0A9K3N590_HELAN</name>
<dbReference type="SUPFAM" id="SSF90229">
    <property type="entry name" value="CCCH zinc finger"/>
    <property type="match status" value="2"/>
</dbReference>
<dbReference type="GO" id="GO:0045892">
    <property type="term" value="P:negative regulation of DNA-templated transcription"/>
    <property type="evidence" value="ECO:0007669"/>
    <property type="project" value="InterPro"/>
</dbReference>
<dbReference type="SMART" id="SM00356">
    <property type="entry name" value="ZnF_C3H1"/>
    <property type="match status" value="3"/>
</dbReference>
<feature type="zinc finger region" description="C3H1-type" evidence="5">
    <location>
        <begin position="70"/>
        <end position="97"/>
    </location>
</feature>
<feature type="domain" description="C3H1-type" evidence="7">
    <location>
        <begin position="70"/>
        <end position="97"/>
    </location>
</feature>
<evidence type="ECO:0000259" key="7">
    <source>
        <dbReference type="PROSITE" id="PS50103"/>
    </source>
</evidence>
<organism evidence="8 9">
    <name type="scientific">Helianthus annuus</name>
    <name type="common">Common sunflower</name>
    <dbReference type="NCBI Taxonomy" id="4232"/>
    <lineage>
        <taxon>Eukaryota</taxon>
        <taxon>Viridiplantae</taxon>
        <taxon>Streptophyta</taxon>
        <taxon>Embryophyta</taxon>
        <taxon>Tracheophyta</taxon>
        <taxon>Spermatophyta</taxon>
        <taxon>Magnoliopsida</taxon>
        <taxon>eudicotyledons</taxon>
        <taxon>Gunneridae</taxon>
        <taxon>Pentapetalae</taxon>
        <taxon>asterids</taxon>
        <taxon>campanulids</taxon>
        <taxon>Asterales</taxon>
        <taxon>Asteraceae</taxon>
        <taxon>Asteroideae</taxon>
        <taxon>Heliantheae alliance</taxon>
        <taxon>Heliantheae</taxon>
        <taxon>Helianthus</taxon>
    </lineage>
</organism>
<feature type="region of interest" description="Disordered" evidence="6">
    <location>
        <begin position="681"/>
        <end position="711"/>
    </location>
</feature>
<reference evidence="8" key="1">
    <citation type="journal article" date="2017" name="Nature">
        <title>The sunflower genome provides insights into oil metabolism, flowering and Asterid evolution.</title>
        <authorList>
            <person name="Badouin H."/>
            <person name="Gouzy J."/>
            <person name="Grassa C.J."/>
            <person name="Murat F."/>
            <person name="Staton S.E."/>
            <person name="Cottret L."/>
            <person name="Lelandais-Briere C."/>
            <person name="Owens G.L."/>
            <person name="Carrere S."/>
            <person name="Mayjonade B."/>
            <person name="Legrand L."/>
            <person name="Gill N."/>
            <person name="Kane N.C."/>
            <person name="Bowers J.E."/>
            <person name="Hubner S."/>
            <person name="Bellec A."/>
            <person name="Berard A."/>
            <person name="Berges H."/>
            <person name="Blanchet N."/>
            <person name="Boniface M.C."/>
            <person name="Brunel D."/>
            <person name="Catrice O."/>
            <person name="Chaidir N."/>
            <person name="Claudel C."/>
            <person name="Donnadieu C."/>
            <person name="Faraut T."/>
            <person name="Fievet G."/>
            <person name="Helmstetter N."/>
            <person name="King M."/>
            <person name="Knapp S.J."/>
            <person name="Lai Z."/>
            <person name="Le Paslier M.C."/>
            <person name="Lippi Y."/>
            <person name="Lorenzon L."/>
            <person name="Mandel J.R."/>
            <person name="Marage G."/>
            <person name="Marchand G."/>
            <person name="Marquand E."/>
            <person name="Bret-Mestries E."/>
            <person name="Morien E."/>
            <person name="Nambeesan S."/>
            <person name="Nguyen T."/>
            <person name="Pegot-Espagnet P."/>
            <person name="Pouilly N."/>
            <person name="Raftis F."/>
            <person name="Sallet E."/>
            <person name="Schiex T."/>
            <person name="Thomas J."/>
            <person name="Vandecasteele C."/>
            <person name="Vares D."/>
            <person name="Vear F."/>
            <person name="Vautrin S."/>
            <person name="Crespi M."/>
            <person name="Mangin B."/>
            <person name="Burke J.M."/>
            <person name="Salse J."/>
            <person name="Munos S."/>
            <person name="Vincourt P."/>
            <person name="Rieseberg L.H."/>
            <person name="Langlade N.B."/>
        </authorList>
    </citation>
    <scope>NUCLEOTIDE SEQUENCE</scope>
    <source>
        <tissue evidence="8">Leaves</tissue>
    </source>
</reference>
<feature type="zinc finger region" description="C3H1-type" evidence="5">
    <location>
        <begin position="124"/>
        <end position="152"/>
    </location>
</feature>
<feature type="region of interest" description="Disordered" evidence="6">
    <location>
        <begin position="431"/>
        <end position="451"/>
    </location>
</feature>
<accession>A0A9K3N590</accession>
<keyword evidence="9" id="KW-1185">Reference proteome</keyword>
<dbReference type="AlphaFoldDB" id="A0A9K3N590"/>
<dbReference type="PANTHER" id="PTHR13119:SF12">
    <property type="entry name" value="PROTEIN SUPPRESSOR OF SABLE"/>
    <property type="match status" value="1"/>
</dbReference>
<evidence type="ECO:0000256" key="5">
    <source>
        <dbReference type="PROSITE-ProRule" id="PRU00723"/>
    </source>
</evidence>
<dbReference type="Gene3D" id="4.10.1000.10">
    <property type="entry name" value="Zinc finger, CCCH-type"/>
    <property type="match status" value="1"/>
</dbReference>
<evidence type="ECO:0000256" key="4">
    <source>
        <dbReference type="ARBA" id="ARBA00022833"/>
    </source>
</evidence>
<sequence length="878" mass="98859">MDSIALKPPVSESDKWGCFLKQDACNEKKKKRVVTKERKAKKKIKDRIKRAEKRLKLGVKRLKRQPVVKEKKISYCRHYMNGRCHEGEKCKFSHDTTPLTKSKPCCVFARHACMKGDDCPFDHELSKYPCNNYQTTGSCSRGSACMFSHETQPSEGSVNESNKSKPEQKPLSNSGSKKVETNSCSVPKFVDITSKSTHPPKGINFLSQEKLPLVSRPPKGISFLSQEKLTLESRLSPKVDSGVKEITKTPPLFQDFEEKTKVPPVVHDFEDITKTPTVVPRGINFLSFGKKPGLDYSNGGYSLRISNKVEKSMLRIDLDSSPEPLLRTKAVKRKQPEGGAVAQPVKKIGRKKITKRGNLDALAAKLSLERPVPSARAEPSSVFNDDLPSSPPRVSIREQLEGTKTAEMEKAVEVKKPVEVELEAEKTMEVETVDVGSTKPKSPEVVAHGSGKGKSIFEEGFPVITVPSSVATSAPPRDDIEENPVNVDQSFIAQDEEDSPIRPDETLGDYYYRTYSENRASEIHAPFSDWQICRDWSQGIFPPAEVKFQKERSHDHTYRSYLEETASSTSTTHRIVRELRSMHKEWDAFEAYKKEVAEEKSKVAALRAKLDADQAEFESEQKTEEWSAAGWKRKAESEAAFLSEERKRWKEICDKDNSEKMVLRNNINNLKAEIEKLKKEKAEAEAARDEARSHREMSGQREEQTKAELESAKKDLQLERVKKTEAARRLTKTEGKLKSSEIARVTVESLVEPLMNDMLWMRHHGIINVANSILNSIDLDQTVANLMVSARNDGYTQGYAECTQHVNDALRVDWDNSRSATRRVDTGAAHAAAKAEYNNLRLPVMDLVTTALQSDDFVAQLKDMLPDEADASDDEDLE</sequence>
<dbReference type="Gene3D" id="2.30.30.1190">
    <property type="match status" value="1"/>
</dbReference>
<comment type="caution">
    <text evidence="8">The sequence shown here is derived from an EMBL/GenBank/DDBJ whole genome shotgun (WGS) entry which is preliminary data.</text>
</comment>
<evidence type="ECO:0000256" key="1">
    <source>
        <dbReference type="ARBA" id="ARBA00022723"/>
    </source>
</evidence>
<proteinExistence type="predicted"/>
<evidence type="ECO:0000256" key="6">
    <source>
        <dbReference type="SAM" id="MobiDB-lite"/>
    </source>
</evidence>
<dbReference type="Proteomes" id="UP000215914">
    <property type="component" value="Unassembled WGS sequence"/>
</dbReference>
<dbReference type="PANTHER" id="PTHR13119">
    <property type="entry name" value="ZINC FINGER CCCH DOMAIN-CONTAINING PROTEI"/>
    <property type="match status" value="1"/>
</dbReference>